<evidence type="ECO:0000313" key="1">
    <source>
        <dbReference type="EMBL" id="MCQ5153332.1"/>
    </source>
</evidence>
<dbReference type="Pfam" id="PF06152">
    <property type="entry name" value="Phage_min_cap2"/>
    <property type="match status" value="1"/>
</dbReference>
<dbReference type="InterPro" id="IPR009319">
    <property type="entry name" value="Phage_A118_VSP1"/>
</dbReference>
<dbReference type="GO" id="GO:0005198">
    <property type="term" value="F:structural molecule activity"/>
    <property type="evidence" value="ECO:0007669"/>
    <property type="project" value="InterPro"/>
</dbReference>
<dbReference type="AlphaFoldDB" id="A0AAW5KPW2"/>
<dbReference type="RefSeq" id="WP_256322102.1">
    <property type="nucleotide sequence ID" value="NZ_JANGCN010000017.1"/>
</dbReference>
<accession>A0AAW5KPW2</accession>
<evidence type="ECO:0000313" key="2">
    <source>
        <dbReference type="Proteomes" id="UP001206236"/>
    </source>
</evidence>
<gene>
    <name evidence="1" type="ORF">NE632_08405</name>
</gene>
<dbReference type="Proteomes" id="UP001206236">
    <property type="component" value="Unassembled WGS sequence"/>
</dbReference>
<protein>
    <submittedName>
        <fullName evidence="1">Phage minor capsid protein</fullName>
    </submittedName>
</protein>
<proteinExistence type="predicted"/>
<name>A0AAW5KPW2_9FIRM</name>
<organism evidence="1 2">
    <name type="scientific">Ruminococcus bicirculans</name>
    <name type="common">ex Wegman et al. 2014</name>
    <dbReference type="NCBI Taxonomy" id="1160721"/>
    <lineage>
        <taxon>Bacteria</taxon>
        <taxon>Bacillati</taxon>
        <taxon>Bacillota</taxon>
        <taxon>Clostridia</taxon>
        <taxon>Eubacteriales</taxon>
        <taxon>Oscillospiraceae</taxon>
        <taxon>Ruminococcus</taxon>
    </lineage>
</organism>
<dbReference type="EMBL" id="JANGCN010000017">
    <property type="protein sequence ID" value="MCQ5153332.1"/>
    <property type="molecule type" value="Genomic_DNA"/>
</dbReference>
<reference evidence="1" key="1">
    <citation type="submission" date="2022-06" db="EMBL/GenBank/DDBJ databases">
        <title>Isolation of gut microbiota from human fecal samples.</title>
        <authorList>
            <person name="Pamer E.G."/>
            <person name="Barat B."/>
            <person name="Waligurski E."/>
            <person name="Medina S."/>
            <person name="Paddock L."/>
            <person name="Mostad J."/>
        </authorList>
    </citation>
    <scope>NUCLEOTIDE SEQUENCE</scope>
    <source>
        <strain evidence="1">DFI.5.57</strain>
    </source>
</reference>
<sequence>MLKASEIERTSMVLDKPLRDLEMQIMEDIVRRIKINGEITRSADWQIYRLHELGMSKREIKKAIADNLDLSKAEIKELYNEILQKGYEWDDSIYKTKGKARIPLEENEGLQRLLSAVSEQTSGELKNISQSLGFAVKQPDGKLKFTQTADFYQQSLDNAIMGIASGAFDYNTVIKKVISDMTNSGLRTVDYATGWSNRADVAARRSVMTGLSQLTAKMNEDNAKELGTDYFEVTWHSGARPSHQEWQGKVYSKKELETICGLGTVTGLCGANCYHDYYPFIPGISERSYTDEELAQMNAEENKPVKYGDKEYTKYEALQRQRKLETAMRAQRQKIHLLEEAGTDEEDIINARCRYRGTSQEYTRFSKAMGLPQQRERVNADGLGNMGVGKTKIDLTQKDYSDIIDMKGKMSDIDVRKWYRHHNKNIPQLIDKSKSIEEQARQACELRNKYRFQARELMEDQKARKTLDQTEPIISFEDLVSNKMVRKNMSREEAIADTLKTAVKTRRSVDKRYGLEDRNEEI</sequence>
<comment type="caution">
    <text evidence="1">The sequence shown here is derived from an EMBL/GenBank/DDBJ whole genome shotgun (WGS) entry which is preliminary data.</text>
</comment>